<dbReference type="Proteomes" id="UP000593562">
    <property type="component" value="Unassembled WGS sequence"/>
</dbReference>
<sequence length="887" mass="99717">MEWLAEEFPIGTMASPPLLLCSEPRLGPLFFNPQCNTFARLFSSPSLAPPFLSPHPPRLSLSRFLITTCPSILPSTASSIDSAFGPENDPVSSLPLSHNRLQLLHFNGDGVVAFFPTGDNLDQIGFLLLSVKDGNLGVDAENEFVFRVEKHSHNRIVRILVQSLDFRGESSDCSTIGYLMAFTICSVDWFSIKLKASRKRPFLGYLGCKKFKSCSIVGACWSPHLPEECLVLLESGELFLFDMGSDCSTSNFKGTRLRVPWHDYGSSRWLGCEFSWHARILIVARSDAVFLADARSDEYEITCLAKIEMLGMYASIEKQFLAISKAGSDGFRFVLASDNLLVIYDVRKPLMPILQWVHNLDQPCFIDVFRLSELRSLLKDVTCEWATESGFCIALGSFWNCEFKLFCYGPRLPSCKESDTPEISNYCTSIYAWELPSNFFLSGRECPCGNCLLREDFAKEAALNDWRQTTDIVLGFGVLSKDLSSLLSESGESGGFMLIRLMSSGKLESQRYSASWSLVKKFDGTHGVSLPPVLDNGLYDMGVEEYKFPKRFKYLKLNYLNVFLNGALSQHLASSMKNCDKMKTRQKKNSDFLENLREKLEICRSSQSRISPAIEAVFDDISVPTSIHEVASKRVWAALPMELLQLAFSSHSECLRILVDQKKVSLEFLAVGDLSQLPPFFLRKPSCWSCKSDALVGPVVPLPVLRAIHKFQKGCPNLEEKVGDLLISHSDFSLASELELVGEEVKQVAKEKSMSGYLPQLHDDAAVSLDDGTEEMRVDSKKLKHFISYHPTAFDCSGNNGLYDGNYTTFIAKVHEEPVSKEKMESVGLEMFDDLCPIELKFDARDVKFGAKELKAHNAFKRQFAEWQKSSKPYQEFCTKFKLQKPF</sequence>
<reference evidence="1 2" key="1">
    <citation type="journal article" date="2020" name="Nat. Commun.">
        <title>Genome of Tripterygium wilfordii and identification of cytochrome P450 involved in triptolide biosynthesis.</title>
        <authorList>
            <person name="Tu L."/>
            <person name="Su P."/>
            <person name="Zhang Z."/>
            <person name="Gao L."/>
            <person name="Wang J."/>
            <person name="Hu T."/>
            <person name="Zhou J."/>
            <person name="Zhang Y."/>
            <person name="Zhao Y."/>
            <person name="Liu Y."/>
            <person name="Song Y."/>
            <person name="Tong Y."/>
            <person name="Lu Y."/>
            <person name="Yang J."/>
            <person name="Xu C."/>
            <person name="Jia M."/>
            <person name="Peters R.J."/>
            <person name="Huang L."/>
            <person name="Gao W."/>
        </authorList>
    </citation>
    <scope>NUCLEOTIDE SEQUENCE [LARGE SCALE GENOMIC DNA]</scope>
    <source>
        <strain evidence="2">cv. XIE 37</strain>
        <tissue evidence="1">Leaf</tissue>
    </source>
</reference>
<keyword evidence="2" id="KW-1185">Reference proteome</keyword>
<dbReference type="InterPro" id="IPR038801">
    <property type="entry name" value="TAF1C"/>
</dbReference>
<dbReference type="GO" id="GO:0001164">
    <property type="term" value="F:RNA polymerase I core promoter sequence-specific DNA binding"/>
    <property type="evidence" value="ECO:0007669"/>
    <property type="project" value="TreeGrafter"/>
</dbReference>
<protein>
    <submittedName>
        <fullName evidence="1">Uncharacterized protein</fullName>
    </submittedName>
</protein>
<comment type="caution">
    <text evidence="1">The sequence shown here is derived from an EMBL/GenBank/DDBJ whole genome shotgun (WGS) entry which is preliminary data.</text>
</comment>
<dbReference type="GO" id="GO:0001650">
    <property type="term" value="C:fibrillar center"/>
    <property type="evidence" value="ECO:0007669"/>
    <property type="project" value="TreeGrafter"/>
</dbReference>
<dbReference type="FunCoup" id="A0A7J7DYF0">
    <property type="interactions" value="1814"/>
</dbReference>
<dbReference type="AlphaFoldDB" id="A0A7J7DYF0"/>
<gene>
    <name evidence="1" type="ORF">HS088_TW02G00304</name>
</gene>
<dbReference type="PANTHER" id="PTHR15319:SF1">
    <property type="entry name" value="TATA BOX-BINDING PROTEIN-ASSOCIATED FACTOR RNA POLYMERASE I SUBUNIT C"/>
    <property type="match status" value="1"/>
</dbReference>
<dbReference type="OrthoDB" id="2382881at2759"/>
<evidence type="ECO:0000313" key="1">
    <source>
        <dbReference type="EMBL" id="KAF5751291.1"/>
    </source>
</evidence>
<dbReference type="InParanoid" id="A0A7J7DYF0"/>
<dbReference type="PANTHER" id="PTHR15319">
    <property type="entry name" value="TATA BOX-BINDING PROTEIN ASSOCIATED FACTOR RNA POLYMERASE I SUBUNIT C"/>
    <property type="match status" value="1"/>
</dbReference>
<name>A0A7J7DYF0_TRIWF</name>
<accession>A0A7J7DYF0</accession>
<proteinExistence type="predicted"/>
<evidence type="ECO:0000313" key="2">
    <source>
        <dbReference type="Proteomes" id="UP000593562"/>
    </source>
</evidence>
<dbReference type="EMBL" id="JAAARO010000002">
    <property type="protein sequence ID" value="KAF5751291.1"/>
    <property type="molecule type" value="Genomic_DNA"/>
</dbReference>
<organism evidence="1 2">
    <name type="scientific">Tripterygium wilfordii</name>
    <name type="common">Thunder God vine</name>
    <dbReference type="NCBI Taxonomy" id="458696"/>
    <lineage>
        <taxon>Eukaryota</taxon>
        <taxon>Viridiplantae</taxon>
        <taxon>Streptophyta</taxon>
        <taxon>Embryophyta</taxon>
        <taxon>Tracheophyta</taxon>
        <taxon>Spermatophyta</taxon>
        <taxon>Magnoliopsida</taxon>
        <taxon>eudicotyledons</taxon>
        <taxon>Gunneridae</taxon>
        <taxon>Pentapetalae</taxon>
        <taxon>rosids</taxon>
        <taxon>fabids</taxon>
        <taxon>Celastrales</taxon>
        <taxon>Celastraceae</taxon>
        <taxon>Tripterygium</taxon>
    </lineage>
</organism>